<proteinExistence type="inferred from homology"/>
<dbReference type="Proteomes" id="UP000711407">
    <property type="component" value="Unassembled WGS sequence"/>
</dbReference>
<accession>A0A921E8H2</accession>
<evidence type="ECO:0000256" key="10">
    <source>
        <dbReference type="SAM" id="SignalP"/>
    </source>
</evidence>
<dbReference type="NCBIfam" id="TIGR04056">
    <property type="entry name" value="OMP_RagA_SusC"/>
    <property type="match status" value="1"/>
</dbReference>
<dbReference type="NCBIfam" id="TIGR04057">
    <property type="entry name" value="SusC_RagA_signa"/>
    <property type="match status" value="1"/>
</dbReference>
<dbReference type="InterPro" id="IPR039426">
    <property type="entry name" value="TonB-dep_rcpt-like"/>
</dbReference>
<comment type="similarity">
    <text evidence="8 9">Belongs to the TonB-dependent receptor family.</text>
</comment>
<comment type="caution">
    <text evidence="13">The sequence shown here is derived from an EMBL/GenBank/DDBJ whole genome shotgun (WGS) entry which is preliminary data.</text>
</comment>
<evidence type="ECO:0000256" key="6">
    <source>
        <dbReference type="ARBA" id="ARBA00023136"/>
    </source>
</evidence>
<organism evidence="13 14">
    <name type="scientific">Candidatus Amulumruptor caecigallinarius</name>
    <dbReference type="NCBI Taxonomy" id="2109911"/>
    <lineage>
        <taxon>Bacteria</taxon>
        <taxon>Pseudomonadati</taxon>
        <taxon>Bacteroidota</taxon>
        <taxon>Bacteroidia</taxon>
        <taxon>Bacteroidales</taxon>
        <taxon>Muribaculaceae</taxon>
        <taxon>Candidatus Amulumruptor</taxon>
    </lineage>
</organism>
<keyword evidence="4 8" id="KW-0812">Transmembrane</keyword>
<dbReference type="Gene3D" id="2.60.40.1120">
    <property type="entry name" value="Carboxypeptidase-like, regulatory domain"/>
    <property type="match status" value="1"/>
</dbReference>
<dbReference type="GO" id="GO:0009279">
    <property type="term" value="C:cell outer membrane"/>
    <property type="evidence" value="ECO:0007669"/>
    <property type="project" value="UniProtKB-SubCell"/>
</dbReference>
<gene>
    <name evidence="13" type="ORF">K8V47_06780</name>
</gene>
<reference evidence="13" key="1">
    <citation type="journal article" date="2021" name="PeerJ">
        <title>Extensive microbial diversity within the chicken gut microbiome revealed by metagenomics and culture.</title>
        <authorList>
            <person name="Gilroy R."/>
            <person name="Ravi A."/>
            <person name="Getino M."/>
            <person name="Pursley I."/>
            <person name="Horton D.L."/>
            <person name="Alikhan N.F."/>
            <person name="Baker D."/>
            <person name="Gharbi K."/>
            <person name="Hall N."/>
            <person name="Watson M."/>
            <person name="Adriaenssens E.M."/>
            <person name="Foster-Nyarko E."/>
            <person name="Jarju S."/>
            <person name="Secka A."/>
            <person name="Antonio M."/>
            <person name="Oren A."/>
            <person name="Chaudhuri R.R."/>
            <person name="La Ragione R."/>
            <person name="Hildebrand F."/>
            <person name="Pallen M.J."/>
        </authorList>
    </citation>
    <scope>NUCLEOTIDE SEQUENCE</scope>
    <source>
        <strain evidence="13">4100</strain>
    </source>
</reference>
<reference evidence="13" key="2">
    <citation type="submission" date="2021-09" db="EMBL/GenBank/DDBJ databases">
        <authorList>
            <person name="Gilroy R."/>
        </authorList>
    </citation>
    <scope>NUCLEOTIDE SEQUENCE</scope>
    <source>
        <strain evidence="13">4100</strain>
    </source>
</reference>
<keyword evidence="5 9" id="KW-0798">TonB box</keyword>
<keyword evidence="3 8" id="KW-1134">Transmembrane beta strand</keyword>
<dbReference type="Gene3D" id="2.170.130.10">
    <property type="entry name" value="TonB-dependent receptor, plug domain"/>
    <property type="match status" value="1"/>
</dbReference>
<dbReference type="Pfam" id="PF07715">
    <property type="entry name" value="Plug"/>
    <property type="match status" value="1"/>
</dbReference>
<dbReference type="PROSITE" id="PS52016">
    <property type="entry name" value="TONB_DEPENDENT_REC_3"/>
    <property type="match status" value="1"/>
</dbReference>
<dbReference type="InterPro" id="IPR000531">
    <property type="entry name" value="Beta-barrel_TonB"/>
</dbReference>
<evidence type="ECO:0000256" key="5">
    <source>
        <dbReference type="ARBA" id="ARBA00023077"/>
    </source>
</evidence>
<dbReference type="SUPFAM" id="SSF56935">
    <property type="entry name" value="Porins"/>
    <property type="match status" value="1"/>
</dbReference>
<feature type="signal peptide" evidence="10">
    <location>
        <begin position="1"/>
        <end position="23"/>
    </location>
</feature>
<dbReference type="Pfam" id="PF00593">
    <property type="entry name" value="TonB_dep_Rec_b-barrel"/>
    <property type="match status" value="1"/>
</dbReference>
<feature type="domain" description="TonB-dependent receptor-like beta-barrel" evidence="11">
    <location>
        <begin position="390"/>
        <end position="944"/>
    </location>
</feature>
<feature type="domain" description="TonB-dependent receptor plug" evidence="12">
    <location>
        <begin position="125"/>
        <end position="231"/>
    </location>
</feature>
<comment type="subcellular location">
    <subcellularLocation>
        <location evidence="1 8">Cell outer membrane</location>
        <topology evidence="1 8">Multi-pass membrane protein</topology>
    </subcellularLocation>
</comment>
<dbReference type="AlphaFoldDB" id="A0A921E8H2"/>
<dbReference type="Pfam" id="PF13715">
    <property type="entry name" value="CarbopepD_reg_2"/>
    <property type="match status" value="1"/>
</dbReference>
<evidence type="ECO:0000256" key="4">
    <source>
        <dbReference type="ARBA" id="ARBA00022692"/>
    </source>
</evidence>
<protein>
    <submittedName>
        <fullName evidence="13">SusC/RagA family TonB-linked outer membrane protein</fullName>
    </submittedName>
</protein>
<keyword evidence="6 8" id="KW-0472">Membrane</keyword>
<evidence type="ECO:0000259" key="11">
    <source>
        <dbReference type="Pfam" id="PF00593"/>
    </source>
</evidence>
<evidence type="ECO:0000256" key="2">
    <source>
        <dbReference type="ARBA" id="ARBA00022448"/>
    </source>
</evidence>
<evidence type="ECO:0000256" key="7">
    <source>
        <dbReference type="ARBA" id="ARBA00023237"/>
    </source>
</evidence>
<keyword evidence="7 8" id="KW-0998">Cell outer membrane</keyword>
<sequence length="988" mass="108829">MNRKPWNTRVCVLTLLWTLALVAAPSMSAQLLNVSGTVTDPTGEALIGVSVSVKGDQKHGIATGFDGDYTLSDVPSDATLVFSYVGFKPVEEPVNGRTSINVTMHEQSELLDEVVVVGYGSLSRKELSSSIVQVNRDDFQKGAMNSPMEMLTGKVAGLNVSSTAAANPNAGAELQVRGATSLSAGNGPLIVIDGVAGGDIRTLAPQDIESMSVLKDAASAAIYGTRGANGVILITTKKGIGDVGHPVVTYDSYAALAFAKDKPEVLSPFEWRLARRGNDYGASTDWYDMITRKTSYDTNQYLSIDGSLPNGGYYTASVNYKKANGLDIVSGREEFGGRAAVSANTLSNHLRFTASFNARKVKEKWGDDGMFDTALGMNPTIPVFNEDGTYFQPTSPTDIKNPVQQLTVNTSEGNRTYLLGTADVKYNIWNNDYHNVSTTLSYSYNYNDLKSDYYTPSTSGESYWGGYAGRASMHYQKWWTNRVEWIADYGFHKDDHDVKVVGGYAYERSNWEQMFMQNNDFTFDKPLWNGIGAGSWLGEGKAQMYGGKSESTLVGFFGRVNYAWRGMLIASASIRHEGSTKFGADKKWGSFPAASIAWEMAKAPFLSDYAQTVQSLKPRISYGVTGRSDFDAYKSLATYSANGTYLIDGQWVTGYRPSNNANPELGWEKLSSANYGIDFMFFNRIYGSIEYFDRRSQDLLYNYTAPQPPYVYPSILVNVGTTKNTGIELSLTADAVVNRPVTWTTGINYAYGTTKLTKLSNDIYQASYLDLYQKPGVGTSEYFFRVEEGGRIGQFYGYEYAGVDENHNMLVYNADGEKVIAATADPKDKRYIGDGAPRHFLTWNNTIRWKNFDLSLMFNGAFKFQIFNMRRYGMGLQGSGSDNVLRSAYLKDRDVWSGGGVISSYFLERGDYFKLENVTLGYTVPLKNRKLLDTIRVYLSAKNLFTITGYSGTDPSAVTSTGITPGIDVSSAYPSATQLTIGVTLKFR</sequence>
<dbReference type="InterPro" id="IPR008969">
    <property type="entry name" value="CarboxyPept-like_regulatory"/>
</dbReference>
<evidence type="ECO:0000256" key="9">
    <source>
        <dbReference type="RuleBase" id="RU003357"/>
    </source>
</evidence>
<keyword evidence="2 8" id="KW-0813">Transport</keyword>
<feature type="chain" id="PRO_5036988603" evidence="10">
    <location>
        <begin position="24"/>
        <end position="988"/>
    </location>
</feature>
<dbReference type="Gene3D" id="2.40.170.20">
    <property type="entry name" value="TonB-dependent receptor, beta-barrel domain"/>
    <property type="match status" value="1"/>
</dbReference>
<dbReference type="InterPro" id="IPR023997">
    <property type="entry name" value="TonB-dep_OMP_SusC/RagA_CS"/>
</dbReference>
<dbReference type="InterPro" id="IPR037066">
    <property type="entry name" value="Plug_dom_sf"/>
</dbReference>
<evidence type="ECO:0000259" key="12">
    <source>
        <dbReference type="Pfam" id="PF07715"/>
    </source>
</evidence>
<evidence type="ECO:0000256" key="8">
    <source>
        <dbReference type="PROSITE-ProRule" id="PRU01360"/>
    </source>
</evidence>
<evidence type="ECO:0000313" key="14">
    <source>
        <dbReference type="Proteomes" id="UP000711407"/>
    </source>
</evidence>
<evidence type="ECO:0000256" key="3">
    <source>
        <dbReference type="ARBA" id="ARBA00022452"/>
    </source>
</evidence>
<dbReference type="SUPFAM" id="SSF49464">
    <property type="entry name" value="Carboxypeptidase regulatory domain-like"/>
    <property type="match status" value="1"/>
</dbReference>
<evidence type="ECO:0000313" key="13">
    <source>
        <dbReference type="EMBL" id="HJE39443.1"/>
    </source>
</evidence>
<dbReference type="EMBL" id="DYXT01000034">
    <property type="protein sequence ID" value="HJE39443.1"/>
    <property type="molecule type" value="Genomic_DNA"/>
</dbReference>
<dbReference type="InterPro" id="IPR036942">
    <property type="entry name" value="Beta-barrel_TonB_sf"/>
</dbReference>
<dbReference type="InterPro" id="IPR012910">
    <property type="entry name" value="Plug_dom"/>
</dbReference>
<name>A0A921E8H2_9BACT</name>
<dbReference type="InterPro" id="IPR023996">
    <property type="entry name" value="TonB-dep_OMP_SusC/RagA"/>
</dbReference>
<keyword evidence="10" id="KW-0732">Signal</keyword>
<evidence type="ECO:0000256" key="1">
    <source>
        <dbReference type="ARBA" id="ARBA00004571"/>
    </source>
</evidence>